<keyword evidence="2 8" id="KW-0255">Endonuclease</keyword>
<keyword evidence="7 8" id="KW-0539">Nucleus</keyword>
<keyword evidence="6 8" id="KW-0234">DNA repair</keyword>
<comment type="caution">
    <text evidence="8">Lacks conserved residue(s) required for the propagation of feature annotation.</text>
</comment>
<keyword evidence="11" id="KW-1185">Reference proteome</keyword>
<evidence type="ECO:0000256" key="1">
    <source>
        <dbReference type="ARBA" id="ARBA00022722"/>
    </source>
</evidence>
<reference evidence="11" key="1">
    <citation type="submission" date="2016-11" db="EMBL/GenBank/DDBJ databases">
        <authorList>
            <person name="Guldener U."/>
        </authorList>
    </citation>
    <scope>NUCLEOTIDE SEQUENCE [LARGE SCALE GENOMIC DNA]</scope>
</reference>
<dbReference type="InterPro" id="IPR013083">
    <property type="entry name" value="Znf_RING/FYVE/PHD"/>
</dbReference>
<gene>
    <name evidence="10" type="ORF">HGUI_01594</name>
</gene>
<dbReference type="Gene3D" id="3.30.40.10">
    <property type="entry name" value="Zinc/RING finger domain, C3HC4 (zinc finger)"/>
    <property type="match status" value="1"/>
</dbReference>
<organism evidence="10 11">
    <name type="scientific">Hanseniaspora guilliermondii</name>
    <dbReference type="NCBI Taxonomy" id="56406"/>
    <lineage>
        <taxon>Eukaryota</taxon>
        <taxon>Fungi</taxon>
        <taxon>Dikarya</taxon>
        <taxon>Ascomycota</taxon>
        <taxon>Saccharomycotina</taxon>
        <taxon>Saccharomycetes</taxon>
        <taxon>Saccharomycodales</taxon>
        <taxon>Saccharomycodaceae</taxon>
        <taxon>Hanseniaspora</taxon>
    </lineage>
</organism>
<dbReference type="GO" id="GO:0000724">
    <property type="term" value="P:double-strand break repair via homologous recombination"/>
    <property type="evidence" value="ECO:0007669"/>
    <property type="project" value="TreeGrafter"/>
</dbReference>
<dbReference type="AlphaFoldDB" id="A0A1L0AZ29"/>
<dbReference type="PANTHER" id="PTHR20208:SF10">
    <property type="entry name" value="STRUCTURE-SPECIFIC ENDONUCLEASE SUBUNIT SLX1"/>
    <property type="match status" value="1"/>
</dbReference>
<dbReference type="SUPFAM" id="SSF57903">
    <property type="entry name" value="FYVE/PHD zinc finger"/>
    <property type="match status" value="1"/>
</dbReference>
<dbReference type="SUPFAM" id="SSF82771">
    <property type="entry name" value="GIY-YIG endonuclease"/>
    <property type="match status" value="1"/>
</dbReference>
<dbReference type="InterPro" id="IPR011011">
    <property type="entry name" value="Znf_FYVE_PHD"/>
</dbReference>
<protein>
    <submittedName>
        <fullName evidence="10">Related to Structure-specific endonuclease subunit SLX1</fullName>
    </submittedName>
</protein>
<sequence length="288" mass="33933">MSSKENDHIESFYCVYLLNSLQKKNSTYIGSSNDPVRRLRQHNGVISGGAYRTKKVANRPWEMCLFVHGFPTKSMALKFEHAWQHCYQSRFTKIKHQEWAMKKSNNRGLLLKINTLKLLLNNEHFAHFDLEVVVFDTQGLNKIQNIWCQEVKSKFKFDDFNFVYKKGLNVQENYLAKVDHLNSDLSKITEENLALVKNFYDTKIAELKFLRESMAKKQVDDINECFICSKNINNISIKCYHENCHFKSHFSCIYPKILPEENDSLVPKTTFKCFNCNNEINWFTLQKL</sequence>
<accession>A0A1L0AZ29</accession>
<dbReference type="GO" id="GO:0033557">
    <property type="term" value="C:Slx1-Slx4 complex"/>
    <property type="evidence" value="ECO:0007669"/>
    <property type="project" value="UniProtKB-UniRule"/>
</dbReference>
<evidence type="ECO:0000256" key="3">
    <source>
        <dbReference type="ARBA" id="ARBA00022763"/>
    </source>
</evidence>
<evidence type="ECO:0000256" key="4">
    <source>
        <dbReference type="ARBA" id="ARBA00022801"/>
    </source>
</evidence>
<dbReference type="InterPro" id="IPR035901">
    <property type="entry name" value="GIY-YIG_endonuc_sf"/>
</dbReference>
<comment type="similarity">
    <text evidence="8">Belongs to the SLX1 family.</text>
</comment>
<evidence type="ECO:0000313" key="10">
    <source>
        <dbReference type="EMBL" id="SGZ39394.1"/>
    </source>
</evidence>
<proteinExistence type="inferred from homology"/>
<dbReference type="CDD" id="cd10455">
    <property type="entry name" value="GIY-YIG_SLX1"/>
    <property type="match status" value="1"/>
</dbReference>
<evidence type="ECO:0000259" key="9">
    <source>
        <dbReference type="PROSITE" id="PS50164"/>
    </source>
</evidence>
<evidence type="ECO:0000256" key="8">
    <source>
        <dbReference type="HAMAP-Rule" id="MF_03100"/>
    </source>
</evidence>
<dbReference type="InterPro" id="IPR050381">
    <property type="entry name" value="SLX1_endonuclease"/>
</dbReference>
<feature type="domain" description="GIY-YIG" evidence="9">
    <location>
        <begin position="11"/>
        <end position="93"/>
    </location>
</feature>
<keyword evidence="3 8" id="KW-0227">DNA damage</keyword>
<dbReference type="HAMAP" id="MF_03100">
    <property type="entry name" value="Endonuc_su_Slx1"/>
    <property type="match status" value="1"/>
</dbReference>
<dbReference type="InterPro" id="IPR000305">
    <property type="entry name" value="GIY-YIG_endonuc"/>
</dbReference>
<dbReference type="PROSITE" id="PS50164">
    <property type="entry name" value="GIY_YIG"/>
    <property type="match status" value="1"/>
</dbReference>
<dbReference type="VEuPathDB" id="FungiDB:HGUI_01594"/>
<keyword evidence="1 8" id="KW-0540">Nuclease</keyword>
<dbReference type="InterPro" id="IPR048749">
    <property type="entry name" value="SLX1_C"/>
</dbReference>
<dbReference type="GO" id="GO:0006261">
    <property type="term" value="P:DNA-templated DNA replication"/>
    <property type="evidence" value="ECO:0007669"/>
    <property type="project" value="EnsemblFungi"/>
</dbReference>
<dbReference type="EMBL" id="FQNF01000022">
    <property type="protein sequence ID" value="SGZ39394.1"/>
    <property type="molecule type" value="Genomic_DNA"/>
</dbReference>
<dbReference type="OrthoDB" id="24645at2759"/>
<comment type="cofactor">
    <cofactor evidence="8">
        <name>a divalent metal cation</name>
        <dbReference type="ChEBI" id="CHEBI:60240"/>
    </cofactor>
</comment>
<evidence type="ECO:0000256" key="7">
    <source>
        <dbReference type="ARBA" id="ARBA00023242"/>
    </source>
</evidence>
<keyword evidence="5 8" id="KW-0233">DNA recombination</keyword>
<dbReference type="InterPro" id="IPR027520">
    <property type="entry name" value="Slx1"/>
</dbReference>
<evidence type="ECO:0000256" key="2">
    <source>
        <dbReference type="ARBA" id="ARBA00022759"/>
    </source>
</evidence>
<dbReference type="PANTHER" id="PTHR20208">
    <property type="entry name" value="STRUCTURE-SPECIFIC ENDONUCLEASE SUBUNIT SLX1"/>
    <property type="match status" value="1"/>
</dbReference>
<dbReference type="GO" id="GO:0017108">
    <property type="term" value="F:5'-flap endonuclease activity"/>
    <property type="evidence" value="ECO:0007669"/>
    <property type="project" value="EnsemblFungi"/>
</dbReference>
<dbReference type="Gene3D" id="3.40.1440.10">
    <property type="entry name" value="GIY-YIG endonuclease"/>
    <property type="match status" value="1"/>
</dbReference>
<evidence type="ECO:0000256" key="6">
    <source>
        <dbReference type="ARBA" id="ARBA00023204"/>
    </source>
</evidence>
<evidence type="ECO:0000256" key="5">
    <source>
        <dbReference type="ARBA" id="ARBA00023172"/>
    </source>
</evidence>
<dbReference type="Pfam" id="PF21202">
    <property type="entry name" value="SLX1_C"/>
    <property type="match status" value="1"/>
</dbReference>
<dbReference type="GO" id="GO:0008821">
    <property type="term" value="F:crossover junction DNA endonuclease activity"/>
    <property type="evidence" value="ECO:0007669"/>
    <property type="project" value="TreeGrafter"/>
</dbReference>
<name>A0A1L0AZ29_9ASCO</name>
<keyword evidence="4 8" id="KW-0378">Hydrolase</keyword>
<dbReference type="Pfam" id="PF01541">
    <property type="entry name" value="GIY-YIG"/>
    <property type="match status" value="1"/>
</dbReference>
<comment type="subunit">
    <text evidence="8">Forms a heterodimer with SLX4.</text>
</comment>
<comment type="subcellular location">
    <subcellularLocation>
        <location evidence="8">Nucleus</location>
    </subcellularLocation>
</comment>
<dbReference type="Proteomes" id="UP000183365">
    <property type="component" value="Unassembled WGS sequence"/>
</dbReference>
<evidence type="ECO:0000313" key="11">
    <source>
        <dbReference type="Proteomes" id="UP000183365"/>
    </source>
</evidence>
<comment type="function">
    <text evidence="8">Catalytic subunit of the SLX1-SLX4 structure-specific endonuclease that resolves DNA secondary structures generated during DNA repair and recombination. Has endonuclease activity towards branched DNA substrates, introducing single-strand cuts in duplex DNA close to junctions with ss-DNA.</text>
</comment>